<dbReference type="OrthoDB" id="8192917at2759"/>
<dbReference type="PANTHER" id="PTHR31025">
    <property type="entry name" value="SI:CH211-196P9.1-RELATED"/>
    <property type="match status" value="1"/>
</dbReference>
<evidence type="ECO:0000313" key="2">
    <source>
        <dbReference type="Proteomes" id="UP000515158"/>
    </source>
</evidence>
<dbReference type="Proteomes" id="UP000515158">
    <property type="component" value="Unplaced"/>
</dbReference>
<protein>
    <submittedName>
        <fullName evidence="3">Uncharacterized protein LOC117652599 isoform X2</fullName>
    </submittedName>
</protein>
<reference evidence="3" key="1">
    <citation type="submission" date="2025-08" db="UniProtKB">
        <authorList>
            <consortium name="RefSeq"/>
        </authorList>
    </citation>
    <scope>IDENTIFICATION</scope>
    <source>
        <tissue evidence="3">Total insect</tissue>
    </source>
</reference>
<dbReference type="GeneID" id="117652599"/>
<proteinExistence type="predicted"/>
<feature type="region of interest" description="Disordered" evidence="1">
    <location>
        <begin position="283"/>
        <end position="333"/>
    </location>
</feature>
<dbReference type="PANTHER" id="PTHR31025:SF9">
    <property type="entry name" value="SI:DKEY-286J15.1"/>
    <property type="match status" value="1"/>
</dbReference>
<evidence type="ECO:0000313" key="3">
    <source>
        <dbReference type="RefSeq" id="XP_034253529.1"/>
    </source>
</evidence>
<accession>A0A6P9A8D7</accession>
<name>A0A6P9A8D7_THRPL</name>
<evidence type="ECO:0000256" key="1">
    <source>
        <dbReference type="SAM" id="MobiDB-lite"/>
    </source>
</evidence>
<gene>
    <name evidence="3" type="primary">LOC117652599</name>
</gene>
<dbReference type="AlphaFoldDB" id="A0A6P9A8D7"/>
<organism evidence="3">
    <name type="scientific">Thrips palmi</name>
    <name type="common">Melon thrips</name>
    <dbReference type="NCBI Taxonomy" id="161013"/>
    <lineage>
        <taxon>Eukaryota</taxon>
        <taxon>Metazoa</taxon>
        <taxon>Ecdysozoa</taxon>
        <taxon>Arthropoda</taxon>
        <taxon>Hexapoda</taxon>
        <taxon>Insecta</taxon>
        <taxon>Pterygota</taxon>
        <taxon>Neoptera</taxon>
        <taxon>Paraneoptera</taxon>
        <taxon>Thysanoptera</taxon>
        <taxon>Terebrantia</taxon>
        <taxon>Thripoidea</taxon>
        <taxon>Thripidae</taxon>
        <taxon>Thrips</taxon>
    </lineage>
</organism>
<keyword evidence="2" id="KW-1185">Reference proteome</keyword>
<dbReference type="RefSeq" id="XP_034253529.1">
    <property type="nucleotide sequence ID" value="XM_034397638.1"/>
</dbReference>
<sequence>MGSLPHSVQITSCEELRDYLLLQSGIREETALYLFDEEVDGASFVELNEQSLLLNFPKLNFGQRKACLKIINEILLSKDKFIFNDTSVMNSESAENPIIISTEADGNNTFKINQDVLVLPFDEDLGCSILGAYVCQDGSLKPTTSSDEAQVTPCVSASFILKKKKSTDKKEKNKEKRQKISPDDVEPLKVAELLAKTHEGESVIDFITTKSFCDKKHQKIMMKIIYDHYVHDKDSPTKYYPATVTKIAMAKGIVTDFPVLADIGQCTWNSWMEVVKTKFETVQSGLSPSKKKNSKAPSTDSTTKRSSASSSKTAASTSRASSSHEESDETTESIENQIKTMQLLLPNSQNKPLISLALNQTFASRRSWIKRTQPSLTEILQQYPHLASYEGEMICEEFARIEKFQDDGVLKFKRVVPYILDYAKALKPAIFLQVSERFSSDTVKALVLLSKVLTPTLNRNTATPQELEHVKTFKPAIIESIPSSALFQIAPEGTDVDGYVSVETHPILSEQDTPIFPFLLWLTNDSKTGLVYLKIDRKTFLVSRSLDEDCLLNAFDIFMKAHHVYNLKYHPYLRHTVCDYFEFLYGIKTPVSSVSRFITALKQTSLRT</sequence>
<feature type="compositionally biased region" description="Low complexity" evidence="1">
    <location>
        <begin position="295"/>
        <end position="321"/>
    </location>
</feature>